<evidence type="ECO:0000256" key="1">
    <source>
        <dbReference type="ARBA" id="ARBA00022679"/>
    </source>
</evidence>
<evidence type="ECO:0000256" key="3">
    <source>
        <dbReference type="ARBA" id="ARBA00023012"/>
    </source>
</evidence>
<dbReference type="RefSeq" id="WP_344061317.1">
    <property type="nucleotide sequence ID" value="NZ_BAAAPN010000011.1"/>
</dbReference>
<dbReference type="InterPro" id="IPR050482">
    <property type="entry name" value="Sensor_HK_TwoCompSys"/>
</dbReference>
<dbReference type="EMBL" id="BAAAPN010000011">
    <property type="protein sequence ID" value="GAA1746520.1"/>
    <property type="molecule type" value="Genomic_DNA"/>
</dbReference>
<evidence type="ECO:0000313" key="5">
    <source>
        <dbReference type="Proteomes" id="UP001501475"/>
    </source>
</evidence>
<evidence type="ECO:0000313" key="4">
    <source>
        <dbReference type="EMBL" id="GAA1746520.1"/>
    </source>
</evidence>
<dbReference type="CDD" id="cd16917">
    <property type="entry name" value="HATPase_UhpB-NarQ-NarX-like"/>
    <property type="match status" value="1"/>
</dbReference>
<keyword evidence="5" id="KW-1185">Reference proteome</keyword>
<keyword evidence="2" id="KW-0418">Kinase</keyword>
<evidence type="ECO:0000256" key="2">
    <source>
        <dbReference type="ARBA" id="ARBA00022777"/>
    </source>
</evidence>
<dbReference type="InterPro" id="IPR036890">
    <property type="entry name" value="HATPase_C_sf"/>
</dbReference>
<dbReference type="Proteomes" id="UP001501475">
    <property type="component" value="Unassembled WGS sequence"/>
</dbReference>
<protein>
    <recommendedName>
        <fullName evidence="6">Histidine kinase/HSP90-like ATPase domain-containing protein</fullName>
    </recommendedName>
</protein>
<accession>A0ABP4W6S0</accession>
<proteinExistence type="predicted"/>
<keyword evidence="1" id="KW-0808">Transferase</keyword>
<reference evidence="5" key="1">
    <citation type="journal article" date="2019" name="Int. J. Syst. Evol. Microbiol.">
        <title>The Global Catalogue of Microorganisms (GCM) 10K type strain sequencing project: providing services to taxonomists for standard genome sequencing and annotation.</title>
        <authorList>
            <consortium name="The Broad Institute Genomics Platform"/>
            <consortium name="The Broad Institute Genome Sequencing Center for Infectious Disease"/>
            <person name="Wu L."/>
            <person name="Ma J."/>
        </authorList>
    </citation>
    <scope>NUCLEOTIDE SEQUENCE [LARGE SCALE GENOMIC DNA]</scope>
    <source>
        <strain evidence="5">JCM 15591</strain>
    </source>
</reference>
<evidence type="ECO:0008006" key="6">
    <source>
        <dbReference type="Google" id="ProtNLM"/>
    </source>
</evidence>
<gene>
    <name evidence="4" type="ORF">GCM10009810_03820</name>
</gene>
<comment type="caution">
    <text evidence="4">The sequence shown here is derived from an EMBL/GenBank/DDBJ whole genome shotgun (WGS) entry which is preliminary data.</text>
</comment>
<sequence>MRHARATCAEVDLAQTADEIRITLRDNGIGQAEPHEGFGIRSLRERAMALGGDFASGAARSAPLDDREERRGGWLVTSRVQFVPVDRAPQSS</sequence>
<dbReference type="Gene3D" id="3.30.565.10">
    <property type="entry name" value="Histidine kinase-like ATPase, C-terminal domain"/>
    <property type="match status" value="1"/>
</dbReference>
<organism evidence="4 5">
    <name type="scientific">Nostocoides vanveenii</name>
    <dbReference type="NCBI Taxonomy" id="330835"/>
    <lineage>
        <taxon>Bacteria</taxon>
        <taxon>Bacillati</taxon>
        <taxon>Actinomycetota</taxon>
        <taxon>Actinomycetes</taxon>
        <taxon>Micrococcales</taxon>
        <taxon>Intrasporangiaceae</taxon>
        <taxon>Nostocoides</taxon>
    </lineage>
</organism>
<dbReference type="PANTHER" id="PTHR24421">
    <property type="entry name" value="NITRATE/NITRITE SENSOR PROTEIN NARX-RELATED"/>
    <property type="match status" value="1"/>
</dbReference>
<keyword evidence="3" id="KW-0902">Two-component regulatory system</keyword>
<dbReference type="SUPFAM" id="SSF55874">
    <property type="entry name" value="ATPase domain of HSP90 chaperone/DNA topoisomerase II/histidine kinase"/>
    <property type="match status" value="1"/>
</dbReference>
<name>A0ABP4W6S0_9MICO</name>